<keyword evidence="7" id="KW-0677">Repeat</keyword>
<feature type="domain" description="AIG1-type G" evidence="18">
    <location>
        <begin position="232"/>
        <end position="431"/>
    </location>
</feature>
<dbReference type="AlphaFoldDB" id="A0A8J7TG96"/>
<evidence type="ECO:0000256" key="12">
    <source>
        <dbReference type="ARBA" id="ARBA00023134"/>
    </source>
</evidence>
<keyword evidence="9" id="KW-0256">Endoplasmic reticulum</keyword>
<name>A0A8J7TG96_ATRSP</name>
<dbReference type="PROSITE" id="PS51720">
    <property type="entry name" value="G_AIG1"/>
    <property type="match status" value="4"/>
</dbReference>
<feature type="domain" description="AIG1-type G" evidence="18">
    <location>
        <begin position="1"/>
        <end position="201"/>
    </location>
</feature>
<keyword evidence="16" id="KW-0175">Coiled coil</keyword>
<dbReference type="SUPFAM" id="SSF52540">
    <property type="entry name" value="P-loop containing nucleoside triphosphate hydrolases"/>
    <property type="match status" value="4"/>
</dbReference>
<dbReference type="PANTHER" id="PTHR10903">
    <property type="entry name" value="GTPASE, IMAP FAMILY MEMBER-RELATED"/>
    <property type="match status" value="1"/>
</dbReference>
<reference evidence="19" key="1">
    <citation type="journal article" date="2021" name="Cell">
        <title>Tracing the genetic footprints of vertebrate landing in non-teleost ray-finned fishes.</title>
        <authorList>
            <person name="Bi X."/>
            <person name="Wang K."/>
            <person name="Yang L."/>
            <person name="Pan H."/>
            <person name="Jiang H."/>
            <person name="Wei Q."/>
            <person name="Fang M."/>
            <person name="Yu H."/>
            <person name="Zhu C."/>
            <person name="Cai Y."/>
            <person name="He Y."/>
            <person name="Gan X."/>
            <person name="Zeng H."/>
            <person name="Yu D."/>
            <person name="Zhu Y."/>
            <person name="Jiang H."/>
            <person name="Qiu Q."/>
            <person name="Yang H."/>
            <person name="Zhang Y.E."/>
            <person name="Wang W."/>
            <person name="Zhu M."/>
            <person name="He S."/>
            <person name="Zhang G."/>
        </authorList>
    </citation>
    <scope>NUCLEOTIDE SEQUENCE</scope>
    <source>
        <strain evidence="19">Allg_001</strain>
    </source>
</reference>
<comment type="function">
    <text evidence="13">Exerts an anti-apoptotic effect in the immune system and is involved in responses to infections.</text>
</comment>
<gene>
    <name evidence="19" type="primary">Gimap8_12</name>
    <name evidence="19" type="ORF">GTO95_0011920</name>
</gene>
<dbReference type="InterPro" id="IPR027417">
    <property type="entry name" value="P-loop_NTPase"/>
</dbReference>
<feature type="region of interest" description="Disordered" evidence="17">
    <location>
        <begin position="925"/>
        <end position="948"/>
    </location>
</feature>
<dbReference type="FunFam" id="3.40.50.300:FF:000536">
    <property type="entry name" value="GTPase IMAP family member 8"/>
    <property type="match status" value="2"/>
</dbReference>
<evidence type="ECO:0000256" key="14">
    <source>
        <dbReference type="ARBA" id="ARBA00073539"/>
    </source>
</evidence>
<comment type="subcellular location">
    <subcellularLocation>
        <location evidence="3">Cytoplasm</location>
        <location evidence="3">Cytosol</location>
    </subcellularLocation>
    <subcellularLocation>
        <location evidence="2">Endoplasmic reticulum</location>
    </subcellularLocation>
    <subcellularLocation>
        <location evidence="4">Golgi apparatus</location>
    </subcellularLocation>
    <subcellularLocation>
        <location evidence="1">Mitochondrion</location>
    </subcellularLocation>
</comment>
<evidence type="ECO:0000256" key="11">
    <source>
        <dbReference type="ARBA" id="ARBA00023128"/>
    </source>
</evidence>
<evidence type="ECO:0000256" key="2">
    <source>
        <dbReference type="ARBA" id="ARBA00004240"/>
    </source>
</evidence>
<evidence type="ECO:0000256" key="4">
    <source>
        <dbReference type="ARBA" id="ARBA00004555"/>
    </source>
</evidence>
<evidence type="ECO:0000256" key="13">
    <source>
        <dbReference type="ARBA" id="ARBA00056809"/>
    </source>
</evidence>
<proteinExistence type="inferred from homology"/>
<dbReference type="GO" id="GO:0005829">
    <property type="term" value="C:cytosol"/>
    <property type="evidence" value="ECO:0007669"/>
    <property type="project" value="UniProtKB-SubCell"/>
</dbReference>
<dbReference type="EMBL" id="JAAWVO010061221">
    <property type="protein sequence ID" value="MBN3322748.1"/>
    <property type="molecule type" value="Genomic_DNA"/>
</dbReference>
<evidence type="ECO:0000256" key="16">
    <source>
        <dbReference type="SAM" id="Coils"/>
    </source>
</evidence>
<dbReference type="CDD" id="cd01852">
    <property type="entry name" value="AIG1"/>
    <property type="match status" value="3"/>
</dbReference>
<comment type="similarity">
    <text evidence="5">Belongs to the TRAFAC class TrmE-Era-EngA-EngB-Septin-like GTPase superfamily. AIG1/Toc34/Toc159-like paraseptin GTPase family. IAN subfamily.</text>
</comment>
<feature type="domain" description="AIG1-type G" evidence="18">
    <location>
        <begin position="626"/>
        <end position="825"/>
    </location>
</feature>
<dbReference type="PANTHER" id="PTHR10903:SF62">
    <property type="entry name" value="GTPASE IMAP FAMILY MEMBER 4-LIKE-RELATED"/>
    <property type="match status" value="1"/>
</dbReference>
<evidence type="ECO:0000256" key="17">
    <source>
        <dbReference type="SAM" id="MobiDB-lite"/>
    </source>
</evidence>
<evidence type="ECO:0000256" key="8">
    <source>
        <dbReference type="ARBA" id="ARBA00022741"/>
    </source>
</evidence>
<keyword evidence="10" id="KW-0333">Golgi apparatus</keyword>
<accession>A0A8J7TG96</accession>
<evidence type="ECO:0000256" key="3">
    <source>
        <dbReference type="ARBA" id="ARBA00004514"/>
    </source>
</evidence>
<evidence type="ECO:0000256" key="7">
    <source>
        <dbReference type="ARBA" id="ARBA00022737"/>
    </source>
</evidence>
<sequence length="965" mass="107955">PSELRLVLLGQTGVGKSATGNTILGAEEFPSRTSASGTTRHCQRGSVKIKGRRITVVDTPGLLETRLSPEETRFLRDRCLSLSDPGPHALLLVVKVGPFSDKDRRAADRVRELFGEEALRFTVVLFTRGDDLEQQSLEEFVRGNRDLQLLVQQCGGRCHLFNNKSRSDRAQVRELLNLIDRMATDNMGFFVFSESQRRDAEVGKNRSMREKPVIEELPTYSYNKGAAQGERDERLRIVLVGKTGAGKSATGNTLLGRAEFESDASPASVTRTCRKGTGEVAGRPIAVVDTPGLFDTQLSGEEIQREIASCVSLSAPGPHAFLVVIQVGRFTQEERETLEVIKGIFGEEAGRYTICTFTRGDDLGGKAVAEYVRAADPGLRDFILRCGGRYHVFDNRTGGRAQARELLGKVDQMVAANGGGCYTSEMTRHCQRGSVKIKGRRITVVDTPGLLETRLSPEETRFLRDRCLSLSDPGPHALLLVVKVGPFSDKDRRAADRVRELFGEEALRFTVVLFTRGDDLEQQSLEEFVRGNRDLQLLVQQCGGRCHLFNNKSRSDRAQVRELLNLIDRMATDNMGFFVFSESQRRDAEVGKNRSMREKPVIEELPTYSYNKDDRCLSGAAQGERDERLRIVLVGKTGAGKSATGNTLLGRAEFESDASPASVTRTCRKGTGEVAGRPIAVVDTPGLFDTQLSGEEIQREIASCVSLSAPGPHAFLVVIQVGRFTQEERETLEVIKGIFGEEAGRYTICTFTRGDDLGGKAVAEYVRAADPGLRDFILRCGGRYHVFDNRTGGRAQARELLGKVDQMVAANGGGCYTSEMFRRAEAAIRREQERKLREREEEMGREREEMRARYEETRRRLEEEHLLGRERIQELEGDRERREQERRQLEESLQALRRQMEEIHRKYEDEARRRAEEFNAFKDEYGKEANRAGGGERTAEAGQRAEQKSIKTDVRFTVVSLCVIQ</sequence>
<feature type="compositionally biased region" description="Basic and acidic residues" evidence="17">
    <location>
        <begin position="937"/>
        <end position="948"/>
    </location>
</feature>
<evidence type="ECO:0000256" key="5">
    <source>
        <dbReference type="ARBA" id="ARBA00008535"/>
    </source>
</evidence>
<evidence type="ECO:0000256" key="1">
    <source>
        <dbReference type="ARBA" id="ARBA00004173"/>
    </source>
</evidence>
<dbReference type="GO" id="GO:0005783">
    <property type="term" value="C:endoplasmic reticulum"/>
    <property type="evidence" value="ECO:0007669"/>
    <property type="project" value="UniProtKB-SubCell"/>
</dbReference>
<dbReference type="FunFam" id="3.40.50.300:FF:000366">
    <property type="entry name" value="GTPase, IMAP family member 2"/>
    <property type="match status" value="2"/>
</dbReference>
<evidence type="ECO:0000256" key="15">
    <source>
        <dbReference type="ARBA" id="ARBA00077278"/>
    </source>
</evidence>
<dbReference type="CDD" id="cd00882">
    <property type="entry name" value="Ras_like_GTPase"/>
    <property type="match status" value="1"/>
</dbReference>
<keyword evidence="6" id="KW-0963">Cytoplasm</keyword>
<keyword evidence="11" id="KW-0496">Mitochondrion</keyword>
<dbReference type="Pfam" id="PF04548">
    <property type="entry name" value="AIG1"/>
    <property type="match status" value="3"/>
</dbReference>
<dbReference type="InterPro" id="IPR006703">
    <property type="entry name" value="G_AIG1"/>
</dbReference>
<feature type="domain" description="AIG1-type G" evidence="18">
    <location>
        <begin position="439"/>
        <end position="589"/>
    </location>
</feature>
<feature type="coiled-coil region" evidence="16">
    <location>
        <begin position="821"/>
        <end position="913"/>
    </location>
</feature>
<dbReference type="GO" id="GO:0005794">
    <property type="term" value="C:Golgi apparatus"/>
    <property type="evidence" value="ECO:0007669"/>
    <property type="project" value="UniProtKB-SubCell"/>
</dbReference>
<keyword evidence="12" id="KW-0342">GTP-binding</keyword>
<keyword evidence="8" id="KW-0547">Nucleotide-binding</keyword>
<protein>
    <recommendedName>
        <fullName evidence="14">GTPase IMAP family member 8</fullName>
    </recommendedName>
    <alternativeName>
        <fullName evidence="15">Immune-associated nucleotide-binding protein 9</fullName>
    </alternativeName>
</protein>
<evidence type="ECO:0000259" key="18">
    <source>
        <dbReference type="PROSITE" id="PS51720"/>
    </source>
</evidence>
<feature type="non-terminal residue" evidence="19">
    <location>
        <position position="1"/>
    </location>
</feature>
<evidence type="ECO:0000313" key="20">
    <source>
        <dbReference type="Proteomes" id="UP000736164"/>
    </source>
</evidence>
<evidence type="ECO:0000256" key="10">
    <source>
        <dbReference type="ARBA" id="ARBA00023034"/>
    </source>
</evidence>
<evidence type="ECO:0000256" key="6">
    <source>
        <dbReference type="ARBA" id="ARBA00022490"/>
    </source>
</evidence>
<dbReference type="InterPro" id="IPR045058">
    <property type="entry name" value="GIMA/IAN/Toc"/>
</dbReference>
<feature type="non-terminal residue" evidence="19">
    <location>
        <position position="965"/>
    </location>
</feature>
<evidence type="ECO:0000313" key="19">
    <source>
        <dbReference type="EMBL" id="MBN3322748.1"/>
    </source>
</evidence>
<organism evidence="19 20">
    <name type="scientific">Atractosteus spatula</name>
    <name type="common">Alligator gar</name>
    <name type="synonym">Lepisosteus spatula</name>
    <dbReference type="NCBI Taxonomy" id="7917"/>
    <lineage>
        <taxon>Eukaryota</taxon>
        <taxon>Metazoa</taxon>
        <taxon>Chordata</taxon>
        <taxon>Craniata</taxon>
        <taxon>Vertebrata</taxon>
        <taxon>Euteleostomi</taxon>
        <taxon>Actinopterygii</taxon>
        <taxon>Neopterygii</taxon>
        <taxon>Holostei</taxon>
        <taxon>Semionotiformes</taxon>
        <taxon>Lepisosteidae</taxon>
        <taxon>Atractosteus</taxon>
    </lineage>
</organism>
<dbReference type="GO" id="GO:0005739">
    <property type="term" value="C:mitochondrion"/>
    <property type="evidence" value="ECO:0007669"/>
    <property type="project" value="UniProtKB-SubCell"/>
</dbReference>
<comment type="caution">
    <text evidence="19">The sequence shown here is derived from an EMBL/GenBank/DDBJ whole genome shotgun (WGS) entry which is preliminary data.</text>
</comment>
<evidence type="ECO:0000256" key="9">
    <source>
        <dbReference type="ARBA" id="ARBA00022824"/>
    </source>
</evidence>
<dbReference type="GO" id="GO:0005525">
    <property type="term" value="F:GTP binding"/>
    <property type="evidence" value="ECO:0007669"/>
    <property type="project" value="UniProtKB-KW"/>
</dbReference>
<dbReference type="Proteomes" id="UP000736164">
    <property type="component" value="Unassembled WGS sequence"/>
</dbReference>
<dbReference type="Gene3D" id="3.40.50.300">
    <property type="entry name" value="P-loop containing nucleotide triphosphate hydrolases"/>
    <property type="match status" value="4"/>
</dbReference>
<keyword evidence="20" id="KW-1185">Reference proteome</keyword>